<dbReference type="AlphaFoldDB" id="A0A0D1WJB2"/>
<reference evidence="1 3" key="1">
    <citation type="submission" date="2015-07" db="EMBL/GenBank/DDBJ databases">
        <title>Fjat-14205 dsm 2895.</title>
        <authorList>
            <person name="Liu B."/>
            <person name="Wang J."/>
            <person name="Zhu Y."/>
            <person name="Liu G."/>
            <person name="Chen Q."/>
            <person name="Chen Z."/>
            <person name="Lan J."/>
            <person name="Che J."/>
            <person name="Ge C."/>
            <person name="Shi H."/>
            <person name="Pan Z."/>
            <person name="Liu X."/>
        </authorList>
    </citation>
    <scope>NUCLEOTIDE SEQUENCE [LARGE SCALE GENOMIC DNA]</scope>
    <source>
        <strain evidence="1 3">DSM 2895</strain>
    </source>
</reference>
<organism evidence="1 3">
    <name type="scientific">Aneurinibacillus migulanus</name>
    <name type="common">Bacillus migulanus</name>
    <dbReference type="NCBI Taxonomy" id="47500"/>
    <lineage>
        <taxon>Bacteria</taxon>
        <taxon>Bacillati</taxon>
        <taxon>Bacillota</taxon>
        <taxon>Bacilli</taxon>
        <taxon>Bacillales</taxon>
        <taxon>Paenibacillaceae</taxon>
        <taxon>Aneurinibacillus group</taxon>
        <taxon>Aneurinibacillus</taxon>
    </lineage>
</organism>
<evidence type="ECO:0000313" key="3">
    <source>
        <dbReference type="Proteomes" id="UP000037269"/>
    </source>
</evidence>
<evidence type="ECO:0000313" key="1">
    <source>
        <dbReference type="EMBL" id="KON96336.1"/>
    </source>
</evidence>
<dbReference type="Proteomes" id="UP000037269">
    <property type="component" value="Unassembled WGS sequence"/>
</dbReference>
<dbReference type="GeneID" id="42306182"/>
<protein>
    <submittedName>
        <fullName evidence="1">Uncharacterized protein</fullName>
    </submittedName>
</protein>
<dbReference type="EMBL" id="LGUG01000004">
    <property type="protein sequence ID" value="KON96336.1"/>
    <property type="molecule type" value="Genomic_DNA"/>
</dbReference>
<dbReference type="Proteomes" id="UP000182836">
    <property type="component" value="Unassembled WGS sequence"/>
</dbReference>
<dbReference type="PATRIC" id="fig|47500.8.peg.1461"/>
<dbReference type="EMBL" id="FNED01000002">
    <property type="protein sequence ID" value="SDI24287.1"/>
    <property type="molecule type" value="Genomic_DNA"/>
</dbReference>
<dbReference type="RefSeq" id="WP_043064021.1">
    <property type="nucleotide sequence ID" value="NZ_BJOA01000009.1"/>
</dbReference>
<name>A0A0D1WJB2_ANEMI</name>
<keyword evidence="3" id="KW-1185">Reference proteome</keyword>
<sequence length="106" mass="12064">MTKPKKAQDIPAPQNERVQRHVDGAIFSGELNYDAKEFTVTKIKNIPAQSVIKHRQLQAIRNYLTKTKGSQHSYTITINDQIPLLLNTTEVEQLVSELEAIDELLH</sequence>
<dbReference type="OrthoDB" id="2680434at2"/>
<accession>A0A0D1WJB2</accession>
<evidence type="ECO:0000313" key="4">
    <source>
        <dbReference type="Proteomes" id="UP000182836"/>
    </source>
</evidence>
<evidence type="ECO:0000313" key="2">
    <source>
        <dbReference type="EMBL" id="SDI24287.1"/>
    </source>
</evidence>
<proteinExistence type="predicted"/>
<reference evidence="2 4" key="2">
    <citation type="submission" date="2016-10" db="EMBL/GenBank/DDBJ databases">
        <authorList>
            <person name="de Groot N.N."/>
        </authorList>
    </citation>
    <scope>NUCLEOTIDE SEQUENCE [LARGE SCALE GENOMIC DNA]</scope>
    <source>
        <strain evidence="2 4">DSM 2895</strain>
    </source>
</reference>
<dbReference type="STRING" id="47500.AF333_13470"/>
<gene>
    <name evidence="1" type="ORF">AF333_13470</name>
    <name evidence="2" type="ORF">SAMN04487909_102246</name>
</gene>